<feature type="non-terminal residue" evidence="1">
    <location>
        <position position="1"/>
    </location>
</feature>
<organism evidence="1 2">
    <name type="scientific">Chryseobacterium gambrini</name>
    <dbReference type="NCBI Taxonomy" id="373672"/>
    <lineage>
        <taxon>Bacteria</taxon>
        <taxon>Pseudomonadati</taxon>
        <taxon>Bacteroidota</taxon>
        <taxon>Flavobacteriia</taxon>
        <taxon>Flavobacteriales</taxon>
        <taxon>Weeksellaceae</taxon>
        <taxon>Chryseobacterium group</taxon>
        <taxon>Chryseobacterium</taxon>
    </lineage>
</organism>
<comment type="caution">
    <text evidence="1">The sequence shown here is derived from an EMBL/GenBank/DDBJ whole genome shotgun (WGS) entry which is preliminary data.</text>
</comment>
<reference evidence="1" key="1">
    <citation type="submission" date="2023-06" db="EMBL/GenBank/DDBJ databases">
        <title>Two Chryseobacterium gambrini strains from China.</title>
        <authorList>
            <person name="Zeng J."/>
            <person name="Wu Y."/>
        </authorList>
    </citation>
    <scope>NUCLEOTIDE SEQUENCE</scope>
    <source>
        <strain evidence="1">SQ219</strain>
    </source>
</reference>
<proteinExistence type="predicted"/>
<dbReference type="InterPro" id="IPR012666">
    <property type="entry name" value="CbtA_put"/>
</dbReference>
<evidence type="ECO:0000313" key="2">
    <source>
        <dbReference type="Proteomes" id="UP001225933"/>
    </source>
</evidence>
<dbReference type="RefSeq" id="WP_290343878.1">
    <property type="nucleotide sequence ID" value="NZ_JAUHGV010000359.1"/>
</dbReference>
<dbReference type="AlphaFoldDB" id="A0AAJ1R7W9"/>
<protein>
    <submittedName>
        <fullName evidence="1">CbtA family protein</fullName>
    </submittedName>
</protein>
<name>A0AAJ1R7W9_9FLAO</name>
<gene>
    <name evidence="1" type="ORF">QX233_23180</name>
</gene>
<accession>A0AAJ1R7W9</accession>
<dbReference type="Proteomes" id="UP001225933">
    <property type="component" value="Unassembled WGS sequence"/>
</dbReference>
<dbReference type="Pfam" id="PF09490">
    <property type="entry name" value="CbtA"/>
    <property type="match status" value="1"/>
</dbReference>
<feature type="non-terminal residue" evidence="1">
    <location>
        <position position="76"/>
    </location>
</feature>
<sequence>IKAGAVGGLIYGLYIALVGNNLIAYAESFERSHVHAAGEGGHIHSVGGAVAMASELTAPISVVAGVLWGVFLGGIV</sequence>
<evidence type="ECO:0000313" key="1">
    <source>
        <dbReference type="EMBL" id="MDN4015358.1"/>
    </source>
</evidence>
<dbReference type="EMBL" id="JAUHGV010000359">
    <property type="protein sequence ID" value="MDN4015358.1"/>
    <property type="molecule type" value="Genomic_DNA"/>
</dbReference>